<dbReference type="PANTHER" id="PTHR43808:SF17">
    <property type="entry name" value="PEPTIDASE M20"/>
    <property type="match status" value="1"/>
</dbReference>
<comment type="caution">
    <text evidence="5">The sequence shown here is derived from an EMBL/GenBank/DDBJ whole genome shotgun (WGS) entry which is preliminary data.</text>
</comment>
<evidence type="ECO:0000256" key="1">
    <source>
        <dbReference type="ARBA" id="ARBA00022723"/>
    </source>
</evidence>
<feature type="signal peptide" evidence="3">
    <location>
        <begin position="1"/>
        <end position="20"/>
    </location>
</feature>
<evidence type="ECO:0000313" key="5">
    <source>
        <dbReference type="EMBL" id="KMS53566.1"/>
    </source>
</evidence>
<accession>A0A0J7XNQ9</accession>
<keyword evidence="3" id="KW-0732">Signal</keyword>
<name>A0A0J7XNQ9_9SPHN</name>
<dbReference type="InterPro" id="IPR050072">
    <property type="entry name" value="Peptidase_M20A"/>
</dbReference>
<sequence>MTLSIALLAAASMTAGPVKPAIVTQTVNSPAFKAAETILRNDHDRFVSEIIAITQTPSWPFGESGRASVYAEMMRRSGFADVTIDGIGNVVALRPGKNRKLPAVVVSAHLDTVFPKGTDVTVRREGTRLMAPGIGDDSRGLATLLALSRAMDTAGIRTDRDILFVGNVGEEGPGDLRGVRYLFEHDVRAKGAASFISIDSSGSGGIVTRGVGSNRYHIVFNGPGGHSYDKFGIVNPMVPMAKTVVGLYSIKTPAEPKVTYSASIAGGGTSVNTIPPQVFIDVDMRSTSPTEVERVDRELRAIAAQAVAEENAARSTERGKVSVDFQVIGKRPAGQTNETSGLAAIAAASAQAFGYESRFIAVSTDANVAMSLGIPAITIGSGGKGGAEHSPDEWIDVATDDSVRGLSVDLATIIVAATTTH</sequence>
<dbReference type="SUPFAM" id="SSF55031">
    <property type="entry name" value="Bacterial exopeptidase dimerisation domain"/>
    <property type="match status" value="1"/>
</dbReference>
<dbReference type="AlphaFoldDB" id="A0A0J7XNQ9"/>
<evidence type="ECO:0000313" key="6">
    <source>
        <dbReference type="Proteomes" id="UP000052268"/>
    </source>
</evidence>
<dbReference type="InterPro" id="IPR011650">
    <property type="entry name" value="Peptidase_M20_dimer"/>
</dbReference>
<dbReference type="Gene3D" id="3.40.630.10">
    <property type="entry name" value="Zn peptidases"/>
    <property type="match status" value="1"/>
</dbReference>
<dbReference type="OrthoDB" id="9776600at2"/>
<dbReference type="Proteomes" id="UP000052268">
    <property type="component" value="Unassembled WGS sequence"/>
</dbReference>
<reference evidence="5 6" key="1">
    <citation type="journal article" date="2015" name="G3 (Bethesda)">
        <title>Insights into Ongoing Evolution of the Hexachlorocyclohexane Catabolic Pathway from Comparative Genomics of Ten Sphingomonadaceae Strains.</title>
        <authorList>
            <person name="Pearce S.L."/>
            <person name="Oakeshott J.G."/>
            <person name="Pandey G."/>
        </authorList>
    </citation>
    <scope>NUCLEOTIDE SEQUENCE [LARGE SCALE GENOMIC DNA]</scope>
    <source>
        <strain evidence="5 6">LL02</strain>
    </source>
</reference>
<dbReference type="InterPro" id="IPR036264">
    <property type="entry name" value="Bact_exopeptidase_dim_dom"/>
</dbReference>
<dbReference type="Gene3D" id="3.30.70.360">
    <property type="match status" value="1"/>
</dbReference>
<keyword evidence="2" id="KW-0378">Hydrolase</keyword>
<dbReference type="InterPro" id="IPR002933">
    <property type="entry name" value="Peptidase_M20"/>
</dbReference>
<gene>
    <name evidence="5" type="ORF">V474_23120</name>
</gene>
<dbReference type="SUPFAM" id="SSF53187">
    <property type="entry name" value="Zn-dependent exopeptidases"/>
    <property type="match status" value="1"/>
</dbReference>
<dbReference type="GO" id="GO:0046872">
    <property type="term" value="F:metal ion binding"/>
    <property type="evidence" value="ECO:0007669"/>
    <property type="project" value="UniProtKB-KW"/>
</dbReference>
<feature type="chain" id="PRO_5005291589" evidence="3">
    <location>
        <begin position="21"/>
        <end position="421"/>
    </location>
</feature>
<protein>
    <submittedName>
        <fullName evidence="5">Peptidase M20</fullName>
    </submittedName>
</protein>
<proteinExistence type="predicted"/>
<dbReference type="Pfam" id="PF01546">
    <property type="entry name" value="Peptidase_M20"/>
    <property type="match status" value="1"/>
</dbReference>
<dbReference type="Pfam" id="PF07687">
    <property type="entry name" value="M20_dimer"/>
    <property type="match status" value="1"/>
</dbReference>
<feature type="domain" description="Peptidase M20 dimerisation" evidence="4">
    <location>
        <begin position="212"/>
        <end position="308"/>
    </location>
</feature>
<evidence type="ECO:0000259" key="4">
    <source>
        <dbReference type="Pfam" id="PF07687"/>
    </source>
</evidence>
<keyword evidence="6" id="KW-1185">Reference proteome</keyword>
<evidence type="ECO:0000256" key="2">
    <source>
        <dbReference type="ARBA" id="ARBA00022801"/>
    </source>
</evidence>
<dbReference type="PATRIC" id="fig|1114963.3.peg.3463"/>
<dbReference type="EMBL" id="JACU01000007">
    <property type="protein sequence ID" value="KMS53566.1"/>
    <property type="molecule type" value="Genomic_DNA"/>
</dbReference>
<organism evidence="5 6">
    <name type="scientific">Novosphingobium barchaimii LL02</name>
    <dbReference type="NCBI Taxonomy" id="1114963"/>
    <lineage>
        <taxon>Bacteria</taxon>
        <taxon>Pseudomonadati</taxon>
        <taxon>Pseudomonadota</taxon>
        <taxon>Alphaproteobacteria</taxon>
        <taxon>Sphingomonadales</taxon>
        <taxon>Sphingomonadaceae</taxon>
        <taxon>Novosphingobium</taxon>
    </lineage>
</organism>
<keyword evidence="1" id="KW-0479">Metal-binding</keyword>
<dbReference type="RefSeq" id="WP_082699830.1">
    <property type="nucleotide sequence ID" value="NZ_KQ130455.1"/>
</dbReference>
<evidence type="ECO:0000256" key="3">
    <source>
        <dbReference type="SAM" id="SignalP"/>
    </source>
</evidence>
<dbReference type="GO" id="GO:0016787">
    <property type="term" value="F:hydrolase activity"/>
    <property type="evidence" value="ECO:0007669"/>
    <property type="project" value="UniProtKB-KW"/>
</dbReference>
<dbReference type="PANTHER" id="PTHR43808">
    <property type="entry name" value="ACETYLORNITHINE DEACETYLASE"/>
    <property type="match status" value="1"/>
</dbReference>